<evidence type="ECO:0000313" key="3">
    <source>
        <dbReference type="Proteomes" id="UP001215231"/>
    </source>
</evidence>
<dbReference type="RefSeq" id="WP_274052105.1">
    <property type="nucleotide sequence ID" value="NZ_CP059693.1"/>
</dbReference>
<organism evidence="2 3">
    <name type="scientific">Thalassomonas haliotis</name>
    <dbReference type="NCBI Taxonomy" id="485448"/>
    <lineage>
        <taxon>Bacteria</taxon>
        <taxon>Pseudomonadati</taxon>
        <taxon>Pseudomonadota</taxon>
        <taxon>Gammaproteobacteria</taxon>
        <taxon>Alteromonadales</taxon>
        <taxon>Colwelliaceae</taxon>
        <taxon>Thalassomonas</taxon>
    </lineage>
</organism>
<keyword evidence="3" id="KW-1185">Reference proteome</keyword>
<gene>
    <name evidence="2" type="ORF">H3N35_27455</name>
</gene>
<protein>
    <submittedName>
        <fullName evidence="2">Uncharacterized protein</fullName>
    </submittedName>
</protein>
<dbReference type="Proteomes" id="UP001215231">
    <property type="component" value="Chromosome"/>
</dbReference>
<proteinExistence type="predicted"/>
<reference evidence="2 3" key="1">
    <citation type="journal article" date="2022" name="Mar. Drugs">
        <title>Bioassay-Guided Fractionation Leads to the Detection of Cholic Acid Generated by the Rare Thalassomonas sp.</title>
        <authorList>
            <person name="Pheiffer F."/>
            <person name="Schneider Y.K."/>
            <person name="Hansen E.H."/>
            <person name="Andersen J.H."/>
            <person name="Isaksson J."/>
            <person name="Busche T."/>
            <person name="R C."/>
            <person name="Kalinowski J."/>
            <person name="Zyl L.V."/>
            <person name="Trindade M."/>
        </authorList>
    </citation>
    <scope>NUCLEOTIDE SEQUENCE [LARGE SCALE GENOMIC DNA]</scope>
    <source>
        <strain evidence="2 3">A5K-61T</strain>
    </source>
</reference>
<keyword evidence="1" id="KW-0732">Signal</keyword>
<accession>A0ABY7VE91</accession>
<evidence type="ECO:0000313" key="2">
    <source>
        <dbReference type="EMBL" id="WDE11881.1"/>
    </source>
</evidence>
<feature type="chain" id="PRO_5046015788" evidence="1">
    <location>
        <begin position="22"/>
        <end position="171"/>
    </location>
</feature>
<evidence type="ECO:0000256" key="1">
    <source>
        <dbReference type="SAM" id="SignalP"/>
    </source>
</evidence>
<name>A0ABY7VE91_9GAMM</name>
<feature type="signal peptide" evidence="1">
    <location>
        <begin position="1"/>
        <end position="21"/>
    </location>
</feature>
<sequence length="171" mass="18483">MKIAKGLLASCLLLASSGLFAAGVVYVSGSKYTLNKADFLQSGNNYTAYLDVDGDTGQQLIFDVDARVAGLGKESPEKDCNTSCHYKGPVDFRYVVEMQVSCSGIAIGSEMDNRNELNDTWVDNRSREVKLLVDNNLVTGGNCQQLQVDVKGVDVDTIETIALDVLIGETF</sequence>
<dbReference type="EMBL" id="CP059693">
    <property type="protein sequence ID" value="WDE11881.1"/>
    <property type="molecule type" value="Genomic_DNA"/>
</dbReference>